<organism evidence="1 2">
    <name type="scientific">Membranihabitans marinus</name>
    <dbReference type="NCBI Taxonomy" id="1227546"/>
    <lineage>
        <taxon>Bacteria</taxon>
        <taxon>Pseudomonadati</taxon>
        <taxon>Bacteroidota</taxon>
        <taxon>Saprospiria</taxon>
        <taxon>Saprospirales</taxon>
        <taxon>Saprospiraceae</taxon>
        <taxon>Membranihabitans</taxon>
    </lineage>
</organism>
<accession>A0A953LBF1</accession>
<sequence length="371" mass="39966">MLGIINPLYSIRSCTNRSGFLWIKKGVAALILVFTLSTHGSAGNPDRQGEAGAGELLLIPWAKSAGMNNIATSMIRGIESMRLNVAGLSGIQGTDVALGHTRYLQGTDININALGVGQRVGKNSVLALSLVAMDFGEIDITTVDQPEGIGATYSPNFFNLGVGYAYTYENKISVGFALRLISQSISDLSAMGVALDAGVQYVNGPQDNFKFGVSIRNIGTPMRFGGEGLATRSDNPTGSPTYELTYDQRAASFELPSLLNIGLSYDFYMQTIHRLSLVGNFTSHSFSRDEVGAGMEYSYRDLLYVRGGYKVQVGNTATGSSAQSVYEGLSVGMGIYMPLGREVEKKLGIDYAYRTTHPWNGTHNLTLTLRL</sequence>
<dbReference type="EMBL" id="JAHVHU010000001">
    <property type="protein sequence ID" value="MBY5956549.1"/>
    <property type="molecule type" value="Genomic_DNA"/>
</dbReference>
<keyword evidence="2" id="KW-1185">Reference proteome</keyword>
<dbReference type="Proteomes" id="UP000753961">
    <property type="component" value="Unassembled WGS sequence"/>
</dbReference>
<protein>
    <submittedName>
        <fullName evidence="1">PorV/PorQ family protein</fullName>
    </submittedName>
</protein>
<proteinExistence type="predicted"/>
<dbReference type="NCBIfam" id="NF033709">
    <property type="entry name" value="PorV_fam"/>
    <property type="match status" value="1"/>
</dbReference>
<evidence type="ECO:0000313" key="2">
    <source>
        <dbReference type="Proteomes" id="UP000753961"/>
    </source>
</evidence>
<dbReference type="Gene3D" id="2.40.160.60">
    <property type="entry name" value="Outer membrane protein transport protein (OMPP1/FadL/TodX)"/>
    <property type="match status" value="1"/>
</dbReference>
<dbReference type="AlphaFoldDB" id="A0A953LBF1"/>
<comment type="caution">
    <text evidence="1">The sequence shown here is derived from an EMBL/GenBank/DDBJ whole genome shotgun (WGS) entry which is preliminary data.</text>
</comment>
<evidence type="ECO:0000313" key="1">
    <source>
        <dbReference type="EMBL" id="MBY5956549.1"/>
    </source>
</evidence>
<name>A0A953LBF1_9BACT</name>
<reference evidence="1" key="1">
    <citation type="submission" date="2021-06" db="EMBL/GenBank/DDBJ databases">
        <title>44 bacteria genomes isolated from Dapeng, Shenzhen.</title>
        <authorList>
            <person name="Zheng W."/>
            <person name="Yu S."/>
            <person name="Huang Y."/>
        </authorList>
    </citation>
    <scope>NUCLEOTIDE SEQUENCE</scope>
    <source>
        <strain evidence="1">DP5N28-2</strain>
    </source>
</reference>
<gene>
    <name evidence="1" type="ORF">KUV50_00275</name>
</gene>